<dbReference type="EMBL" id="CM042883">
    <property type="protein sequence ID" value="KAI4375638.1"/>
    <property type="molecule type" value="Genomic_DNA"/>
</dbReference>
<protein>
    <submittedName>
        <fullName evidence="1">Uncharacterized protein</fullName>
    </submittedName>
</protein>
<organism evidence="1 2">
    <name type="scientific">Melastoma candidum</name>
    <dbReference type="NCBI Taxonomy" id="119954"/>
    <lineage>
        <taxon>Eukaryota</taxon>
        <taxon>Viridiplantae</taxon>
        <taxon>Streptophyta</taxon>
        <taxon>Embryophyta</taxon>
        <taxon>Tracheophyta</taxon>
        <taxon>Spermatophyta</taxon>
        <taxon>Magnoliopsida</taxon>
        <taxon>eudicotyledons</taxon>
        <taxon>Gunneridae</taxon>
        <taxon>Pentapetalae</taxon>
        <taxon>rosids</taxon>
        <taxon>malvids</taxon>
        <taxon>Myrtales</taxon>
        <taxon>Melastomataceae</taxon>
        <taxon>Melastomatoideae</taxon>
        <taxon>Melastomateae</taxon>
        <taxon>Melastoma</taxon>
    </lineage>
</organism>
<comment type="caution">
    <text evidence="1">The sequence shown here is derived from an EMBL/GenBank/DDBJ whole genome shotgun (WGS) entry which is preliminary data.</text>
</comment>
<sequence length="237" mass="25286">MGRLVFPLIFVLAAASVTPSTAQFFNDSAFASPTAQILNLSAVASSTAQILNLSAVASSTAQILNFSATPFNFLPTLAPTVTQINCYYQNIASGATEDSYEIANSSITNQSSTRFGFLDMDDILLTEGPDPTSDVIGLAQGLFGSADLNTLGFLLELNVYFPSGPYNGSTLHISGRDSPFLSYRELAVTGGTQYFRLAKGFVTMSTVFGNNSTMNATFEFNITVYHPNTVVKTMLGL</sequence>
<dbReference type="Proteomes" id="UP001057402">
    <property type="component" value="Chromosome 4"/>
</dbReference>
<accession>A0ACB9RAV2</accession>
<evidence type="ECO:0000313" key="1">
    <source>
        <dbReference type="EMBL" id="KAI4375638.1"/>
    </source>
</evidence>
<gene>
    <name evidence="1" type="ORF">MLD38_013486</name>
</gene>
<keyword evidence="2" id="KW-1185">Reference proteome</keyword>
<proteinExistence type="predicted"/>
<reference evidence="2" key="1">
    <citation type="journal article" date="2023" name="Front. Plant Sci.">
        <title>Chromosomal-level genome assembly of Melastoma candidum provides insights into trichome evolution.</title>
        <authorList>
            <person name="Zhong Y."/>
            <person name="Wu W."/>
            <person name="Sun C."/>
            <person name="Zou P."/>
            <person name="Liu Y."/>
            <person name="Dai S."/>
            <person name="Zhou R."/>
        </authorList>
    </citation>
    <scope>NUCLEOTIDE SEQUENCE [LARGE SCALE GENOMIC DNA]</scope>
</reference>
<name>A0ACB9RAV2_9MYRT</name>
<evidence type="ECO:0000313" key="2">
    <source>
        <dbReference type="Proteomes" id="UP001057402"/>
    </source>
</evidence>